<protein>
    <submittedName>
        <fullName evidence="2">Uncharacterized protein</fullName>
    </submittedName>
</protein>
<sequence length="318" mass="37036">MLNTRSQFLLKQSCLKIPKFTTCWESRRAVAALLLSFNYFVNVLIKKEESLRKDRNDKDKHNNRIKRELSANSLIEILRRRSVETDEQKEQYKQLVRLFVIDQIFLPSTENAYIRSGNYKYCSDGSTFESINWAQAILDRIYVAFTKNTRTFSACGTVFQALIYDKIPSLVPKDMKPKSTLVAADKYPVVRKKKESWKLELDKLNSKDVRTDDGSEWALIEALSMKDAFRFRYKEQQTHIAPNTINVDSQNLEKTEQNPETVEHPINEQIQETAEHTKNIVESGLPLGTVDPQIQEKPAHHQIPEEPARRYPSRDRNK</sequence>
<organism evidence="2 3">
    <name type="scientific">Heracleum sosnowskyi</name>
    <dbReference type="NCBI Taxonomy" id="360622"/>
    <lineage>
        <taxon>Eukaryota</taxon>
        <taxon>Viridiplantae</taxon>
        <taxon>Streptophyta</taxon>
        <taxon>Embryophyta</taxon>
        <taxon>Tracheophyta</taxon>
        <taxon>Spermatophyta</taxon>
        <taxon>Magnoliopsida</taxon>
        <taxon>eudicotyledons</taxon>
        <taxon>Gunneridae</taxon>
        <taxon>Pentapetalae</taxon>
        <taxon>asterids</taxon>
        <taxon>campanulids</taxon>
        <taxon>Apiales</taxon>
        <taxon>Apiaceae</taxon>
        <taxon>Apioideae</taxon>
        <taxon>apioid superclade</taxon>
        <taxon>Tordylieae</taxon>
        <taxon>Tordyliinae</taxon>
        <taxon>Heracleum</taxon>
    </lineage>
</organism>
<keyword evidence="3" id="KW-1185">Reference proteome</keyword>
<feature type="region of interest" description="Disordered" evidence="1">
    <location>
        <begin position="282"/>
        <end position="318"/>
    </location>
</feature>
<proteinExistence type="predicted"/>
<name>A0AAD8I1I5_9APIA</name>
<reference evidence="2" key="2">
    <citation type="submission" date="2023-05" db="EMBL/GenBank/DDBJ databases">
        <authorList>
            <person name="Schelkunov M.I."/>
        </authorList>
    </citation>
    <scope>NUCLEOTIDE SEQUENCE</scope>
    <source>
        <strain evidence="2">Hsosn_3</strain>
        <tissue evidence="2">Leaf</tissue>
    </source>
</reference>
<evidence type="ECO:0000256" key="1">
    <source>
        <dbReference type="SAM" id="MobiDB-lite"/>
    </source>
</evidence>
<dbReference type="AlphaFoldDB" id="A0AAD8I1I5"/>
<reference evidence="2" key="1">
    <citation type="submission" date="2023-02" db="EMBL/GenBank/DDBJ databases">
        <title>Genome of toxic invasive species Heracleum sosnowskyi carries increased number of genes despite the absence of recent whole-genome duplications.</title>
        <authorList>
            <person name="Schelkunov M."/>
            <person name="Shtratnikova V."/>
            <person name="Makarenko M."/>
            <person name="Klepikova A."/>
            <person name="Omelchenko D."/>
            <person name="Novikova G."/>
            <person name="Obukhova E."/>
            <person name="Bogdanov V."/>
            <person name="Penin A."/>
            <person name="Logacheva M."/>
        </authorList>
    </citation>
    <scope>NUCLEOTIDE SEQUENCE</scope>
    <source>
        <strain evidence="2">Hsosn_3</strain>
        <tissue evidence="2">Leaf</tissue>
    </source>
</reference>
<accession>A0AAD8I1I5</accession>
<dbReference type="Proteomes" id="UP001237642">
    <property type="component" value="Unassembled WGS sequence"/>
</dbReference>
<gene>
    <name evidence="2" type="ORF">POM88_033133</name>
</gene>
<evidence type="ECO:0000313" key="2">
    <source>
        <dbReference type="EMBL" id="KAK1376940.1"/>
    </source>
</evidence>
<comment type="caution">
    <text evidence="2">The sequence shown here is derived from an EMBL/GenBank/DDBJ whole genome shotgun (WGS) entry which is preliminary data.</text>
</comment>
<dbReference type="EMBL" id="JAUIZM010000007">
    <property type="protein sequence ID" value="KAK1376940.1"/>
    <property type="molecule type" value="Genomic_DNA"/>
</dbReference>
<evidence type="ECO:0000313" key="3">
    <source>
        <dbReference type="Proteomes" id="UP001237642"/>
    </source>
</evidence>
<feature type="compositionally biased region" description="Basic and acidic residues" evidence="1">
    <location>
        <begin position="297"/>
        <end position="318"/>
    </location>
</feature>